<comment type="catalytic activity">
    <reaction evidence="1 7">
        <text>3-dehydroquinate = 3-dehydroshikimate + H2O</text>
        <dbReference type="Rhea" id="RHEA:21096"/>
        <dbReference type="ChEBI" id="CHEBI:15377"/>
        <dbReference type="ChEBI" id="CHEBI:16630"/>
        <dbReference type="ChEBI" id="CHEBI:32364"/>
        <dbReference type="EC" id="4.2.1.10"/>
    </reaction>
</comment>
<evidence type="ECO:0000256" key="10">
    <source>
        <dbReference type="PIRSR" id="PIRSR001399-3"/>
    </source>
</evidence>
<feature type="binding site" evidence="7 9">
    <location>
        <position position="87"/>
    </location>
    <ligand>
        <name>substrate</name>
    </ligand>
</feature>
<comment type="function">
    <text evidence="7">Catalyzes a trans-dehydration via an enolate intermediate.</text>
</comment>
<reference evidence="11 12" key="1">
    <citation type="submission" date="2017-09" db="EMBL/GenBank/DDBJ databases">
        <title>Depth-based differentiation of microbial function through sediment-hosted aquifers and enrichment of novel symbionts in the deep terrestrial subsurface.</title>
        <authorList>
            <person name="Probst A.J."/>
            <person name="Ladd B."/>
            <person name="Jarett J.K."/>
            <person name="Geller-Mcgrath D.E."/>
            <person name="Sieber C.M."/>
            <person name="Emerson J.B."/>
            <person name="Anantharaman K."/>
            <person name="Thomas B.C."/>
            <person name="Malmstrom R."/>
            <person name="Stieglmeier M."/>
            <person name="Klingl A."/>
            <person name="Woyke T."/>
            <person name="Ryan C.M."/>
            <person name="Banfield J.F."/>
        </authorList>
    </citation>
    <scope>NUCLEOTIDE SEQUENCE [LARGE SCALE GENOMIC DNA]</scope>
    <source>
        <strain evidence="11">CG17_big_fil_post_rev_8_21_14_2_50_48_46</strain>
    </source>
</reference>
<dbReference type="EMBL" id="PFFQ01000004">
    <property type="protein sequence ID" value="PIW19439.1"/>
    <property type="molecule type" value="Genomic_DNA"/>
</dbReference>
<evidence type="ECO:0000313" key="11">
    <source>
        <dbReference type="EMBL" id="PIW19439.1"/>
    </source>
</evidence>
<dbReference type="Gene3D" id="3.40.50.9100">
    <property type="entry name" value="Dehydroquinase, class II"/>
    <property type="match status" value="1"/>
</dbReference>
<dbReference type="GO" id="GO:0009073">
    <property type="term" value="P:aromatic amino acid family biosynthetic process"/>
    <property type="evidence" value="ECO:0007669"/>
    <property type="project" value="UniProtKB-KW"/>
</dbReference>
<dbReference type="UniPathway" id="UPA00053">
    <property type="reaction ID" value="UER00086"/>
</dbReference>
<dbReference type="CDD" id="cd00466">
    <property type="entry name" value="DHQase_II"/>
    <property type="match status" value="1"/>
</dbReference>
<evidence type="ECO:0000256" key="1">
    <source>
        <dbReference type="ARBA" id="ARBA00001864"/>
    </source>
</evidence>
<feature type="binding site" evidence="7 9">
    <location>
        <position position="74"/>
    </location>
    <ligand>
        <name>substrate</name>
    </ligand>
</feature>
<evidence type="ECO:0000256" key="3">
    <source>
        <dbReference type="ARBA" id="ARBA00011037"/>
    </source>
</evidence>
<name>A0A2M7GB67_9BACT</name>
<gene>
    <name evidence="7 11" type="primary">aroQ</name>
    <name evidence="11" type="ORF">COW36_00965</name>
</gene>
<dbReference type="Proteomes" id="UP000231019">
    <property type="component" value="Unassembled WGS sequence"/>
</dbReference>
<dbReference type="PANTHER" id="PTHR21272:SF3">
    <property type="entry name" value="CATABOLIC 3-DEHYDROQUINASE"/>
    <property type="match status" value="1"/>
</dbReference>
<keyword evidence="7" id="KW-0028">Amino-acid biosynthesis</keyword>
<feature type="binding site" evidence="7 9">
    <location>
        <position position="80"/>
    </location>
    <ligand>
        <name>substrate</name>
    </ligand>
</feature>
<dbReference type="NCBIfam" id="TIGR01088">
    <property type="entry name" value="aroQ"/>
    <property type="match status" value="1"/>
</dbReference>
<comment type="pathway">
    <text evidence="2 7">Metabolic intermediate biosynthesis; chorismate biosynthesis; chorismate from D-erythrose 4-phosphate and phosphoenolpyruvate: step 3/7.</text>
</comment>
<feature type="active site" description="Proton acceptor" evidence="7 8">
    <location>
        <position position="23"/>
    </location>
</feature>
<comment type="subunit">
    <text evidence="4 7">Homododecamer.</text>
</comment>
<dbReference type="NCBIfam" id="NF003805">
    <property type="entry name" value="PRK05395.1-2"/>
    <property type="match status" value="1"/>
</dbReference>
<dbReference type="GO" id="GO:0019631">
    <property type="term" value="P:quinate catabolic process"/>
    <property type="evidence" value="ECO:0007669"/>
    <property type="project" value="TreeGrafter"/>
</dbReference>
<evidence type="ECO:0000256" key="4">
    <source>
        <dbReference type="ARBA" id="ARBA00011193"/>
    </source>
</evidence>
<evidence type="ECO:0000256" key="8">
    <source>
        <dbReference type="PIRSR" id="PIRSR001399-1"/>
    </source>
</evidence>
<protein>
    <recommendedName>
        <fullName evidence="5 7">3-dehydroquinate dehydratase</fullName>
        <shortName evidence="7">3-dehydroquinase</shortName>
        <ecNumber evidence="5 7">4.2.1.10</ecNumber>
    </recommendedName>
    <alternativeName>
        <fullName evidence="7">Type II DHQase</fullName>
    </alternativeName>
</protein>
<feature type="binding site" evidence="7 9">
    <location>
        <begin position="101"/>
        <end position="102"/>
    </location>
    <ligand>
        <name>substrate</name>
    </ligand>
</feature>
<dbReference type="NCBIfam" id="NF003807">
    <property type="entry name" value="PRK05395.1-4"/>
    <property type="match status" value="1"/>
</dbReference>
<dbReference type="InterPro" id="IPR036441">
    <property type="entry name" value="DHquinase_II_sf"/>
</dbReference>
<feature type="active site" description="Proton donor" evidence="7 8">
    <location>
        <position position="100"/>
    </location>
</feature>
<dbReference type="Pfam" id="PF01220">
    <property type="entry name" value="DHquinase_II"/>
    <property type="match status" value="1"/>
</dbReference>
<keyword evidence="6 7" id="KW-0456">Lyase</keyword>
<dbReference type="SUPFAM" id="SSF52304">
    <property type="entry name" value="Type II 3-dehydroquinate dehydratase"/>
    <property type="match status" value="1"/>
</dbReference>
<dbReference type="InterPro" id="IPR018509">
    <property type="entry name" value="DHquinase_II_CS"/>
</dbReference>
<dbReference type="NCBIfam" id="NF003806">
    <property type="entry name" value="PRK05395.1-3"/>
    <property type="match status" value="1"/>
</dbReference>
<dbReference type="EC" id="4.2.1.10" evidence="5 7"/>
<evidence type="ECO:0000256" key="2">
    <source>
        <dbReference type="ARBA" id="ARBA00004902"/>
    </source>
</evidence>
<feature type="binding site" evidence="7 9">
    <location>
        <position position="111"/>
    </location>
    <ligand>
        <name>substrate</name>
    </ligand>
</feature>
<accession>A0A2M7GB67</accession>
<comment type="caution">
    <text evidence="11">The sequence shown here is derived from an EMBL/GenBank/DDBJ whole genome shotgun (WGS) entry which is preliminary data.</text>
</comment>
<dbReference type="GO" id="GO:0009423">
    <property type="term" value="P:chorismate biosynthetic process"/>
    <property type="evidence" value="ECO:0007669"/>
    <property type="project" value="UniProtKB-UniRule"/>
</dbReference>
<comment type="similarity">
    <text evidence="3 7">Belongs to the type-II 3-dehydroquinase family.</text>
</comment>
<evidence type="ECO:0000256" key="6">
    <source>
        <dbReference type="ARBA" id="ARBA00023239"/>
    </source>
</evidence>
<organism evidence="11 12">
    <name type="scientific">bacterium (Candidatus Blackallbacteria) CG17_big_fil_post_rev_8_21_14_2_50_48_46</name>
    <dbReference type="NCBI Taxonomy" id="2014261"/>
    <lineage>
        <taxon>Bacteria</taxon>
        <taxon>Candidatus Blackallbacteria</taxon>
    </lineage>
</organism>
<evidence type="ECO:0000313" key="12">
    <source>
        <dbReference type="Proteomes" id="UP000231019"/>
    </source>
</evidence>
<evidence type="ECO:0000256" key="5">
    <source>
        <dbReference type="ARBA" id="ARBA00012060"/>
    </source>
</evidence>
<dbReference type="InterPro" id="IPR001874">
    <property type="entry name" value="DHquinase_II"/>
</dbReference>
<dbReference type="PIRSF" id="PIRSF001399">
    <property type="entry name" value="DHquinase_II"/>
    <property type="match status" value="1"/>
</dbReference>
<dbReference type="HAMAP" id="MF_00169">
    <property type="entry name" value="AroQ"/>
    <property type="match status" value="1"/>
</dbReference>
<sequence length="150" mass="16497">MVKILVLNGPNLNLLGEREPEIYGATTLPELEESLRNRGLELGLEVVCKQSNHEGVLIDLLQDARDWAQGVIFNPGAYTHTSLALADAIRAARLSVIEVHLSNIYQRESYRHHSWIAPVALGQISGLGLQGYFLALEALTQRLQASKSGN</sequence>
<dbReference type="PANTHER" id="PTHR21272">
    <property type="entry name" value="CATABOLIC 3-DEHYDROQUINASE"/>
    <property type="match status" value="1"/>
</dbReference>
<dbReference type="GO" id="GO:0003855">
    <property type="term" value="F:3-dehydroquinate dehydratase activity"/>
    <property type="evidence" value="ECO:0007669"/>
    <property type="project" value="UniProtKB-UniRule"/>
</dbReference>
<feature type="site" description="Transition state stabilizer" evidence="7 10">
    <location>
        <position position="18"/>
    </location>
</feature>
<dbReference type="GO" id="GO:0008652">
    <property type="term" value="P:amino acid biosynthetic process"/>
    <property type="evidence" value="ECO:0007669"/>
    <property type="project" value="UniProtKB-KW"/>
</dbReference>
<keyword evidence="7" id="KW-0057">Aromatic amino acid biosynthesis</keyword>
<evidence type="ECO:0000256" key="9">
    <source>
        <dbReference type="PIRSR" id="PIRSR001399-2"/>
    </source>
</evidence>
<evidence type="ECO:0000256" key="7">
    <source>
        <dbReference type="HAMAP-Rule" id="MF_00169"/>
    </source>
</evidence>
<dbReference type="AlphaFoldDB" id="A0A2M7GB67"/>
<dbReference type="PROSITE" id="PS01029">
    <property type="entry name" value="DEHYDROQUINASE_II"/>
    <property type="match status" value="1"/>
</dbReference>
<proteinExistence type="inferred from homology"/>